<evidence type="ECO:0000256" key="7">
    <source>
        <dbReference type="ARBA" id="ARBA00022777"/>
    </source>
</evidence>
<evidence type="ECO:0000313" key="10">
    <source>
        <dbReference type="Proteomes" id="UP000649345"/>
    </source>
</evidence>
<dbReference type="Gene3D" id="3.40.35.10">
    <property type="entry name" value="Phosphotransferase system, sorbose subfamily IIB component"/>
    <property type="match status" value="1"/>
</dbReference>
<keyword evidence="5" id="KW-0808">Transferase</keyword>
<keyword evidence="10" id="KW-1185">Reference proteome</keyword>
<organism evidence="9 10">
    <name type="scientific">Anaerosacchariphilus hominis</name>
    <dbReference type="NCBI Taxonomy" id="2763017"/>
    <lineage>
        <taxon>Bacteria</taxon>
        <taxon>Bacillati</taxon>
        <taxon>Bacillota</taxon>
        <taxon>Clostridia</taxon>
        <taxon>Lachnospirales</taxon>
        <taxon>Lachnospiraceae</taxon>
        <taxon>Anaerosacchariphilus</taxon>
    </lineage>
</organism>
<keyword evidence="7" id="KW-0418">Kinase</keyword>
<dbReference type="EMBL" id="JACOOR010000004">
    <property type="protein sequence ID" value="MBC5659698.1"/>
    <property type="molecule type" value="Genomic_DNA"/>
</dbReference>
<dbReference type="GO" id="GO:0005737">
    <property type="term" value="C:cytoplasm"/>
    <property type="evidence" value="ECO:0007669"/>
    <property type="project" value="UniProtKB-SubCell"/>
</dbReference>
<dbReference type="InterPro" id="IPR004720">
    <property type="entry name" value="PTS_IIB_sorbose-sp"/>
</dbReference>
<keyword evidence="4 9" id="KW-0762">Sugar transport</keyword>
<comment type="caution">
    <text evidence="9">The sequence shown here is derived from an EMBL/GenBank/DDBJ whole genome shotgun (WGS) entry which is preliminary data.</text>
</comment>
<reference evidence="9" key="1">
    <citation type="submission" date="2020-08" db="EMBL/GenBank/DDBJ databases">
        <title>Genome public.</title>
        <authorList>
            <person name="Liu C."/>
            <person name="Sun Q."/>
        </authorList>
    </citation>
    <scope>NUCLEOTIDE SEQUENCE</scope>
    <source>
        <strain evidence="9">NSJ-68</strain>
    </source>
</reference>
<evidence type="ECO:0000256" key="2">
    <source>
        <dbReference type="ARBA" id="ARBA00022448"/>
    </source>
</evidence>
<comment type="subcellular location">
    <subcellularLocation>
        <location evidence="1">Cytoplasm</location>
    </subcellularLocation>
</comment>
<feature type="domain" description="PTS EIIB type-4" evidence="8">
    <location>
        <begin position="1"/>
        <end position="158"/>
    </location>
</feature>
<name>A0A923LCD2_9FIRM</name>
<evidence type="ECO:0000256" key="6">
    <source>
        <dbReference type="ARBA" id="ARBA00022683"/>
    </source>
</evidence>
<dbReference type="AlphaFoldDB" id="A0A923LCD2"/>
<dbReference type="Proteomes" id="UP000649345">
    <property type="component" value="Unassembled WGS sequence"/>
</dbReference>
<dbReference type="GO" id="GO:0016301">
    <property type="term" value="F:kinase activity"/>
    <property type="evidence" value="ECO:0007669"/>
    <property type="project" value="UniProtKB-KW"/>
</dbReference>
<dbReference type="GO" id="GO:0009401">
    <property type="term" value="P:phosphoenolpyruvate-dependent sugar phosphotransferase system"/>
    <property type="evidence" value="ECO:0007669"/>
    <property type="project" value="UniProtKB-KW"/>
</dbReference>
<gene>
    <name evidence="9" type="ORF">H8S44_07940</name>
</gene>
<sequence length="158" mass="17875">MNIVLNRIDEWLIHGQVLASWAKKLKAQQILVVDEQLVDDQFAETVLTMAIPEGMGMKILDTVQASEYLREHADGTPPNTILLVKRPETLWKLRELGYHPGQINIGGMAAGPSRKYLSRNLYASEKEIEMLKSFQEEGIPVYAQIVFGDSKKDFGELF</sequence>
<dbReference type="RefSeq" id="WP_186872009.1">
    <property type="nucleotide sequence ID" value="NZ_JACOOR010000004.1"/>
</dbReference>
<keyword evidence="6" id="KW-0598">Phosphotransferase system</keyword>
<keyword evidence="2" id="KW-0813">Transport</keyword>
<accession>A0A923LCD2</accession>
<evidence type="ECO:0000256" key="1">
    <source>
        <dbReference type="ARBA" id="ARBA00004496"/>
    </source>
</evidence>
<dbReference type="SUPFAM" id="SSF52728">
    <property type="entry name" value="PTS IIb component"/>
    <property type="match status" value="1"/>
</dbReference>
<proteinExistence type="predicted"/>
<dbReference type="GO" id="GO:0008982">
    <property type="term" value="F:protein-N(PI)-phosphohistidine-sugar phosphotransferase activity"/>
    <property type="evidence" value="ECO:0007669"/>
    <property type="project" value="InterPro"/>
</dbReference>
<evidence type="ECO:0000256" key="5">
    <source>
        <dbReference type="ARBA" id="ARBA00022679"/>
    </source>
</evidence>
<keyword evidence="3" id="KW-0963">Cytoplasm</keyword>
<evidence type="ECO:0000313" key="9">
    <source>
        <dbReference type="EMBL" id="MBC5659698.1"/>
    </source>
</evidence>
<evidence type="ECO:0000256" key="4">
    <source>
        <dbReference type="ARBA" id="ARBA00022597"/>
    </source>
</evidence>
<protein>
    <submittedName>
        <fullName evidence="9">PTS sugar transporter subunit IIB</fullName>
    </submittedName>
</protein>
<dbReference type="PROSITE" id="PS51101">
    <property type="entry name" value="PTS_EIIB_TYPE_4"/>
    <property type="match status" value="1"/>
</dbReference>
<evidence type="ECO:0000259" key="8">
    <source>
        <dbReference type="PROSITE" id="PS51101"/>
    </source>
</evidence>
<dbReference type="InterPro" id="IPR036667">
    <property type="entry name" value="PTS_IIB_sorbose-sp_sf"/>
</dbReference>
<evidence type="ECO:0000256" key="3">
    <source>
        <dbReference type="ARBA" id="ARBA00022490"/>
    </source>
</evidence>
<dbReference type="Pfam" id="PF03830">
    <property type="entry name" value="PTSIIB_sorb"/>
    <property type="match status" value="1"/>
</dbReference>